<organism evidence="1 2">
    <name type="scientific">Herbiconiux ginsengi</name>
    <dbReference type="NCBI Taxonomy" id="381665"/>
    <lineage>
        <taxon>Bacteria</taxon>
        <taxon>Bacillati</taxon>
        <taxon>Actinomycetota</taxon>
        <taxon>Actinomycetes</taxon>
        <taxon>Micrococcales</taxon>
        <taxon>Microbacteriaceae</taxon>
        <taxon>Herbiconiux</taxon>
    </lineage>
</organism>
<dbReference type="PANTHER" id="PTHR43434:SF1">
    <property type="entry name" value="PHOSPHOGLYCOLATE PHOSPHATASE"/>
    <property type="match status" value="1"/>
</dbReference>
<dbReference type="SUPFAM" id="SSF56784">
    <property type="entry name" value="HAD-like"/>
    <property type="match status" value="1"/>
</dbReference>
<dbReference type="InterPro" id="IPR050155">
    <property type="entry name" value="HAD-like_hydrolase_sf"/>
</dbReference>
<evidence type="ECO:0000313" key="1">
    <source>
        <dbReference type="EMBL" id="SDY58308.1"/>
    </source>
</evidence>
<dbReference type="Pfam" id="PF13419">
    <property type="entry name" value="HAD_2"/>
    <property type="match status" value="1"/>
</dbReference>
<dbReference type="EMBL" id="FNPZ01000001">
    <property type="protein sequence ID" value="SDY58308.1"/>
    <property type="molecule type" value="Genomic_DNA"/>
</dbReference>
<name>A0A1H3L2X5_9MICO</name>
<dbReference type="InterPro" id="IPR036412">
    <property type="entry name" value="HAD-like_sf"/>
</dbReference>
<dbReference type="SFLD" id="SFLDS00003">
    <property type="entry name" value="Haloacid_Dehalogenase"/>
    <property type="match status" value="1"/>
</dbReference>
<accession>A0A1H3L2X5</accession>
<dbReference type="STRING" id="381665.SAMN05216554_0789"/>
<dbReference type="AlphaFoldDB" id="A0A1H3L2X5"/>
<dbReference type="Gene3D" id="3.40.50.1000">
    <property type="entry name" value="HAD superfamily/HAD-like"/>
    <property type="match status" value="2"/>
</dbReference>
<dbReference type="InterPro" id="IPR041492">
    <property type="entry name" value="HAD_2"/>
</dbReference>
<sequence>MRRELGWGQNGHTVVRGEERPVATLGETMVLFDWNGTVVVDADRARAALNAVLARRGIPVLGEAEFSVRFRLPLAQLFGRLGIPAGDHAAAEEEWNVEMADTHARLRDGAAECLATLSRAGAWLGVVSAASAAAVRFDQRALAVPAVWNSVDASVGDKFEMLLRHRPQRSNAFYVGDSADDMRCASAAGYTAVGVTDAYSSPDVLRAAGAAHVIGTLDELLAIVA</sequence>
<dbReference type="SFLD" id="SFLDG01129">
    <property type="entry name" value="C1.5:_HAD__Beta-PGM__Phosphata"/>
    <property type="match status" value="1"/>
</dbReference>
<protein>
    <submittedName>
        <fullName evidence="1">Phosphoglycolate phosphatase, HAD superfamily</fullName>
    </submittedName>
</protein>
<proteinExistence type="predicted"/>
<keyword evidence="2" id="KW-1185">Reference proteome</keyword>
<dbReference type="PANTHER" id="PTHR43434">
    <property type="entry name" value="PHOSPHOGLYCOLATE PHOSPHATASE"/>
    <property type="match status" value="1"/>
</dbReference>
<dbReference type="Proteomes" id="UP000198891">
    <property type="component" value="Unassembled WGS sequence"/>
</dbReference>
<dbReference type="GO" id="GO:0005829">
    <property type="term" value="C:cytosol"/>
    <property type="evidence" value="ECO:0007669"/>
    <property type="project" value="TreeGrafter"/>
</dbReference>
<dbReference type="InterPro" id="IPR023214">
    <property type="entry name" value="HAD_sf"/>
</dbReference>
<evidence type="ECO:0000313" key="2">
    <source>
        <dbReference type="Proteomes" id="UP000198891"/>
    </source>
</evidence>
<dbReference type="GO" id="GO:0008967">
    <property type="term" value="F:phosphoglycolate phosphatase activity"/>
    <property type="evidence" value="ECO:0007669"/>
    <property type="project" value="TreeGrafter"/>
</dbReference>
<reference evidence="1 2" key="1">
    <citation type="submission" date="2016-10" db="EMBL/GenBank/DDBJ databases">
        <authorList>
            <person name="de Groot N.N."/>
        </authorList>
    </citation>
    <scope>NUCLEOTIDE SEQUENCE [LARGE SCALE GENOMIC DNA]</scope>
    <source>
        <strain evidence="1 2">CGMCC 4.3491</strain>
    </source>
</reference>
<gene>
    <name evidence="1" type="ORF">SAMN05216554_0789</name>
</gene>
<dbReference type="Gene3D" id="1.10.150.730">
    <property type="match status" value="1"/>
</dbReference>
<dbReference type="GO" id="GO:0006281">
    <property type="term" value="P:DNA repair"/>
    <property type="evidence" value="ECO:0007669"/>
    <property type="project" value="TreeGrafter"/>
</dbReference>